<name>A0ABT8AMB5_9HYPH</name>
<sequence length="250" mass="26440">ATALPRAAAPGGRDRAGIAVQDVVVARRPADRAQDRAGEGREARPLRQAARPEPRESALPKTAATRPPGPKRAAALERSVGRGTPHRHGHLGYRYAEAPVAPGPIPAVSGERAAAARALTADYLVTVSGPGDAMIGAANRFYATRIRFYGHPVTTAGLAAEKRSFVQRWPVRRYEPRAMSTACDAQTCTIRTLVDFRTANPERGAVSSGEAELILEVGFAGARPYIIGETGRVLRRSLQAGTLAPSPGKA</sequence>
<evidence type="ECO:0000313" key="3">
    <source>
        <dbReference type="Proteomes" id="UP001244297"/>
    </source>
</evidence>
<keyword evidence="3" id="KW-1185">Reference proteome</keyword>
<organism evidence="2 3">
    <name type="scientific">Methylobacterium longum</name>
    <dbReference type="NCBI Taxonomy" id="767694"/>
    <lineage>
        <taxon>Bacteria</taxon>
        <taxon>Pseudomonadati</taxon>
        <taxon>Pseudomonadota</taxon>
        <taxon>Alphaproteobacteria</taxon>
        <taxon>Hyphomicrobiales</taxon>
        <taxon>Methylobacteriaceae</taxon>
        <taxon>Methylobacterium</taxon>
    </lineage>
</organism>
<dbReference type="EMBL" id="JAUFPT010000027">
    <property type="protein sequence ID" value="MDN3570934.1"/>
    <property type="molecule type" value="Genomic_DNA"/>
</dbReference>
<dbReference type="Proteomes" id="UP001244297">
    <property type="component" value="Unassembled WGS sequence"/>
</dbReference>
<gene>
    <name evidence="2" type="ORF">QWZ18_09880</name>
</gene>
<accession>A0ABT8AMB5</accession>
<evidence type="ECO:0000256" key="1">
    <source>
        <dbReference type="SAM" id="MobiDB-lite"/>
    </source>
</evidence>
<feature type="non-terminal residue" evidence="2">
    <location>
        <position position="1"/>
    </location>
</feature>
<proteinExistence type="predicted"/>
<evidence type="ECO:0000313" key="2">
    <source>
        <dbReference type="EMBL" id="MDN3570934.1"/>
    </source>
</evidence>
<comment type="caution">
    <text evidence="2">The sequence shown here is derived from an EMBL/GenBank/DDBJ whole genome shotgun (WGS) entry which is preliminary data.</text>
</comment>
<feature type="compositionally biased region" description="Low complexity" evidence="1">
    <location>
        <begin position="1"/>
        <end position="27"/>
    </location>
</feature>
<feature type="compositionally biased region" description="Basic and acidic residues" evidence="1">
    <location>
        <begin position="28"/>
        <end position="58"/>
    </location>
</feature>
<reference evidence="3" key="1">
    <citation type="journal article" date="2019" name="Int. J. Syst. Evol. Microbiol.">
        <title>The Global Catalogue of Microorganisms (GCM) 10K type strain sequencing project: providing services to taxonomists for standard genome sequencing and annotation.</title>
        <authorList>
            <consortium name="The Broad Institute Genomics Platform"/>
            <consortium name="The Broad Institute Genome Sequencing Center for Infectious Disease"/>
            <person name="Wu L."/>
            <person name="Ma J."/>
        </authorList>
    </citation>
    <scope>NUCLEOTIDE SEQUENCE [LARGE SCALE GENOMIC DNA]</scope>
    <source>
        <strain evidence="3">CECT 7806</strain>
    </source>
</reference>
<feature type="region of interest" description="Disordered" evidence="1">
    <location>
        <begin position="1"/>
        <end position="90"/>
    </location>
</feature>
<dbReference type="RefSeq" id="WP_290355586.1">
    <property type="nucleotide sequence ID" value="NZ_JAUFPT010000027.1"/>
</dbReference>
<protein>
    <submittedName>
        <fullName evidence="2">Uncharacterized protein</fullName>
    </submittedName>
</protein>